<feature type="compositionally biased region" description="Basic residues" evidence="1">
    <location>
        <begin position="274"/>
        <end position="286"/>
    </location>
</feature>
<evidence type="ECO:0000256" key="1">
    <source>
        <dbReference type="SAM" id="MobiDB-lite"/>
    </source>
</evidence>
<evidence type="ECO:0000313" key="2">
    <source>
        <dbReference type="EMBL" id="KAJ8872149.1"/>
    </source>
</evidence>
<feature type="region of interest" description="Disordered" evidence="1">
    <location>
        <begin position="156"/>
        <end position="180"/>
    </location>
</feature>
<reference evidence="2 3" key="1">
    <citation type="submission" date="2023-02" db="EMBL/GenBank/DDBJ databases">
        <title>LHISI_Scaffold_Assembly.</title>
        <authorList>
            <person name="Stuart O.P."/>
            <person name="Cleave R."/>
            <person name="Magrath M.J.L."/>
            <person name="Mikheyev A.S."/>
        </authorList>
    </citation>
    <scope>NUCLEOTIDE SEQUENCE [LARGE SCALE GENOMIC DNA]</scope>
    <source>
        <strain evidence="2">Daus_M_001</strain>
        <tissue evidence="2">Leg muscle</tissue>
    </source>
</reference>
<proteinExistence type="predicted"/>
<evidence type="ECO:0000313" key="3">
    <source>
        <dbReference type="Proteomes" id="UP001159363"/>
    </source>
</evidence>
<sequence>MKVMEVSMEQSRNKGVGGTGDPREDPPNQRHRPARFPRAKIRLGTGPECKDGANGRSPRKLTGQRHRPARFPLAKIREGPGPPRREASRLTAEPPRHPPAPTDQCVHINSENFVRSMLGRCAEDEQEVYAMLRTRMQIQVTGRVVACECREGGREEVKKGSGKEQVTDTDRQTPRPSHETTTTIHTRTLALHCGFAWWCHFQSTDGSTSLEVTHTKAIVGLELDRCLSCFRNPIAFKVIRIRRGMTWIAEYLLSNVTNDKLVAKKHLGGGNGRSPRKHADQRHRPTRFPNTNIWSDPPGELTRIALVGGEQANRSSTAAPTERK</sequence>
<dbReference type="Proteomes" id="UP001159363">
    <property type="component" value="Chromosome 10"/>
</dbReference>
<gene>
    <name evidence="2" type="ORF">PR048_025751</name>
</gene>
<feature type="compositionally biased region" description="Basic residues" evidence="1">
    <location>
        <begin position="57"/>
        <end position="69"/>
    </location>
</feature>
<feature type="region of interest" description="Disordered" evidence="1">
    <location>
        <begin position="1"/>
        <end position="105"/>
    </location>
</feature>
<organism evidence="2 3">
    <name type="scientific">Dryococelus australis</name>
    <dbReference type="NCBI Taxonomy" id="614101"/>
    <lineage>
        <taxon>Eukaryota</taxon>
        <taxon>Metazoa</taxon>
        <taxon>Ecdysozoa</taxon>
        <taxon>Arthropoda</taxon>
        <taxon>Hexapoda</taxon>
        <taxon>Insecta</taxon>
        <taxon>Pterygota</taxon>
        <taxon>Neoptera</taxon>
        <taxon>Polyneoptera</taxon>
        <taxon>Phasmatodea</taxon>
        <taxon>Verophasmatodea</taxon>
        <taxon>Anareolatae</taxon>
        <taxon>Phasmatidae</taxon>
        <taxon>Eurycanthinae</taxon>
        <taxon>Dryococelus</taxon>
    </lineage>
</organism>
<comment type="caution">
    <text evidence="2">The sequence shown here is derived from an EMBL/GenBank/DDBJ whole genome shotgun (WGS) entry which is preliminary data.</text>
</comment>
<feature type="compositionally biased region" description="Basic and acidic residues" evidence="1">
    <location>
        <begin position="156"/>
        <end position="178"/>
    </location>
</feature>
<keyword evidence="3" id="KW-1185">Reference proteome</keyword>
<feature type="region of interest" description="Disordered" evidence="1">
    <location>
        <begin position="264"/>
        <end position="299"/>
    </location>
</feature>
<accession>A0ABQ9GJH2</accession>
<protein>
    <submittedName>
        <fullName evidence="2">Uncharacterized protein</fullName>
    </submittedName>
</protein>
<feature type="compositionally biased region" description="Basic residues" evidence="1">
    <location>
        <begin position="29"/>
        <end position="41"/>
    </location>
</feature>
<dbReference type="EMBL" id="JARBHB010000011">
    <property type="protein sequence ID" value="KAJ8872149.1"/>
    <property type="molecule type" value="Genomic_DNA"/>
</dbReference>
<feature type="compositionally biased region" description="Basic and acidic residues" evidence="1">
    <location>
        <begin position="75"/>
        <end position="88"/>
    </location>
</feature>
<name>A0ABQ9GJH2_9NEOP</name>